<keyword evidence="1" id="KW-1133">Transmembrane helix</keyword>
<evidence type="ECO:0000313" key="3">
    <source>
        <dbReference type="Proteomes" id="UP001595665"/>
    </source>
</evidence>
<protein>
    <submittedName>
        <fullName evidence="2">Uncharacterized protein</fullName>
    </submittedName>
</protein>
<keyword evidence="1" id="KW-0472">Membrane</keyword>
<feature type="transmembrane region" description="Helical" evidence="1">
    <location>
        <begin position="12"/>
        <end position="33"/>
    </location>
</feature>
<proteinExistence type="predicted"/>
<comment type="caution">
    <text evidence="2">The sequence shown here is derived from an EMBL/GenBank/DDBJ whole genome shotgun (WGS) entry which is preliminary data.</text>
</comment>
<reference evidence="3" key="1">
    <citation type="journal article" date="2019" name="Int. J. Syst. Evol. Microbiol.">
        <title>The Global Catalogue of Microorganisms (GCM) 10K type strain sequencing project: providing services to taxonomists for standard genome sequencing and annotation.</title>
        <authorList>
            <consortium name="The Broad Institute Genomics Platform"/>
            <consortium name="The Broad Institute Genome Sequencing Center for Infectious Disease"/>
            <person name="Wu L."/>
            <person name="Ma J."/>
        </authorList>
    </citation>
    <scope>NUCLEOTIDE SEQUENCE [LARGE SCALE GENOMIC DNA]</scope>
    <source>
        <strain evidence="3">CCM 7480</strain>
    </source>
</reference>
<sequence length="568" mass="62189">MQSAFKPLLRAAIFYLLSVLAIAVVLVVGNYVVDGIRGALSARDKLAAVSAVRDELLRYREARAGAVVDGLAAARQLPLAALDARIRRVNDALRTKVPDDENALGALLKDGPRQYAGRLAERYKGRLDRELLVQELAYLQQLRAHLVALDNRELAVRERRRLLERHRAVYARLMAKREEQSRLGWVDARRMQYPWARSPALERLAHDIAALTAENARAAAAYRAQDAALRRLPAAPGPGAFALDRQQLDRVLLPLEERLAEARLAVSRDPLARLARPLLQALPLACAILFLCLAGRAAIRAFLYFVLAPLATRAAPVRLDAAGPQPGQGGEPVELLSPSAVSQTLTLAPHEELLVLPHYLQSVPVAASKTTRWLIRGRWWASLVSGMALLTSVRTRSADDPIVLSSSDDGLSEIAVVRIPAGRALALHPRALVGLLADTRTPPDIGWHWRLDSLHAWLTLQLRFFVLRGPLTLALQGKRGVRVQPARGRHASRQAATLGFSTDVAYSTVRSAPFLPYLRGQNALLNDCFDGSDGIYLYDETPQAGGKPGRVSRGLEGITDALLKLVGY</sequence>
<organism evidence="2 3">
    <name type="scientific">Massilia haematophila</name>
    <dbReference type="NCBI Taxonomy" id="457923"/>
    <lineage>
        <taxon>Bacteria</taxon>
        <taxon>Pseudomonadati</taxon>
        <taxon>Pseudomonadota</taxon>
        <taxon>Betaproteobacteria</taxon>
        <taxon>Burkholderiales</taxon>
        <taxon>Oxalobacteraceae</taxon>
        <taxon>Telluria group</taxon>
        <taxon>Massilia</taxon>
    </lineage>
</organism>
<feature type="transmembrane region" description="Helical" evidence="1">
    <location>
        <begin position="281"/>
        <end position="307"/>
    </location>
</feature>
<gene>
    <name evidence="2" type="ORF">ACFOPH_07510</name>
</gene>
<evidence type="ECO:0000256" key="1">
    <source>
        <dbReference type="SAM" id="Phobius"/>
    </source>
</evidence>
<keyword evidence="3" id="KW-1185">Reference proteome</keyword>
<keyword evidence="1" id="KW-0812">Transmembrane</keyword>
<evidence type="ECO:0000313" key="2">
    <source>
        <dbReference type="EMBL" id="MFC3458096.1"/>
    </source>
</evidence>
<name>A0ABV7PG00_9BURK</name>
<dbReference type="EMBL" id="JBHRVV010000001">
    <property type="protein sequence ID" value="MFC3458096.1"/>
    <property type="molecule type" value="Genomic_DNA"/>
</dbReference>
<dbReference type="RefSeq" id="WP_379734512.1">
    <property type="nucleotide sequence ID" value="NZ_JBHRVV010000001.1"/>
</dbReference>
<accession>A0ABV7PG00</accession>
<dbReference type="Proteomes" id="UP001595665">
    <property type="component" value="Unassembled WGS sequence"/>
</dbReference>